<accession>A0A2T0AW10</accession>
<comment type="caution">
    <text evidence="1">The sequence shown here is derived from an EMBL/GenBank/DDBJ whole genome shotgun (WGS) entry which is preliminary data.</text>
</comment>
<dbReference type="EMBL" id="PVXM01000006">
    <property type="protein sequence ID" value="PRR74902.1"/>
    <property type="molecule type" value="Genomic_DNA"/>
</dbReference>
<keyword evidence="2" id="KW-1185">Reference proteome</keyword>
<gene>
    <name evidence="1" type="ORF">MOHU_04020</name>
</gene>
<protein>
    <submittedName>
        <fullName evidence="1">Uncharacterized protein</fullName>
    </submittedName>
</protein>
<sequence>MVTGKSGPLRTNIRIIPVRSPYRTLTDSSAYPAAFDTLTPGTYLVVRDEEEKSSSWPL</sequence>
<reference evidence="1 2" key="1">
    <citation type="submission" date="2018-03" db="EMBL/GenBank/DDBJ databases">
        <title>Genome sequence of Moorella humiferrea DSM 23265.</title>
        <authorList>
            <person name="Poehlein A."/>
            <person name="Daniel R."/>
        </authorList>
    </citation>
    <scope>NUCLEOTIDE SEQUENCE [LARGE SCALE GENOMIC DNA]</scope>
    <source>
        <strain evidence="1 2">DSM 23265</strain>
    </source>
</reference>
<dbReference type="AlphaFoldDB" id="A0A2T0AW10"/>
<organism evidence="1 2">
    <name type="scientific">Neomoorella humiferrea</name>
    <dbReference type="NCBI Taxonomy" id="676965"/>
    <lineage>
        <taxon>Bacteria</taxon>
        <taxon>Bacillati</taxon>
        <taxon>Bacillota</taxon>
        <taxon>Clostridia</taxon>
        <taxon>Neomoorellales</taxon>
        <taxon>Neomoorellaceae</taxon>
        <taxon>Neomoorella</taxon>
    </lineage>
</organism>
<proteinExistence type="predicted"/>
<name>A0A2T0AW10_9FIRM</name>
<evidence type="ECO:0000313" key="1">
    <source>
        <dbReference type="EMBL" id="PRR74902.1"/>
    </source>
</evidence>
<dbReference type="Proteomes" id="UP000238415">
    <property type="component" value="Unassembled WGS sequence"/>
</dbReference>
<dbReference type="RefSeq" id="WP_170066138.1">
    <property type="nucleotide sequence ID" value="NZ_CP136418.1"/>
</dbReference>
<evidence type="ECO:0000313" key="2">
    <source>
        <dbReference type="Proteomes" id="UP000238415"/>
    </source>
</evidence>